<dbReference type="InterPro" id="IPR045198">
    <property type="entry name" value="CNBL1-10"/>
</dbReference>
<name>A0AAN9PM80_CLITE</name>
<evidence type="ECO:0000313" key="4">
    <source>
        <dbReference type="Proteomes" id="UP001359559"/>
    </source>
</evidence>
<organism evidence="3 4">
    <name type="scientific">Clitoria ternatea</name>
    <name type="common">Butterfly pea</name>
    <dbReference type="NCBI Taxonomy" id="43366"/>
    <lineage>
        <taxon>Eukaryota</taxon>
        <taxon>Viridiplantae</taxon>
        <taxon>Streptophyta</taxon>
        <taxon>Embryophyta</taxon>
        <taxon>Tracheophyta</taxon>
        <taxon>Spermatophyta</taxon>
        <taxon>Magnoliopsida</taxon>
        <taxon>eudicotyledons</taxon>
        <taxon>Gunneridae</taxon>
        <taxon>Pentapetalae</taxon>
        <taxon>rosids</taxon>
        <taxon>fabids</taxon>
        <taxon>Fabales</taxon>
        <taxon>Fabaceae</taxon>
        <taxon>Papilionoideae</taxon>
        <taxon>50 kb inversion clade</taxon>
        <taxon>NPAAA clade</taxon>
        <taxon>indigoferoid/millettioid clade</taxon>
        <taxon>Phaseoleae</taxon>
        <taxon>Clitoria</taxon>
    </lineage>
</organism>
<evidence type="ECO:0000313" key="3">
    <source>
        <dbReference type="EMBL" id="KAK7303049.1"/>
    </source>
</evidence>
<accession>A0AAN9PM80</accession>
<dbReference type="PANTHER" id="PTHR23056:SF26">
    <property type="entry name" value="CALCINEURIN B-LIKE PROTEIN 10"/>
    <property type="match status" value="1"/>
</dbReference>
<gene>
    <name evidence="3" type="ORF">RJT34_13948</name>
</gene>
<keyword evidence="2" id="KW-0106">Calcium</keyword>
<dbReference type="InterPro" id="IPR011992">
    <property type="entry name" value="EF-hand-dom_pair"/>
</dbReference>
<dbReference type="PANTHER" id="PTHR23056">
    <property type="entry name" value="CALCINEURIN B"/>
    <property type="match status" value="1"/>
</dbReference>
<keyword evidence="4" id="KW-1185">Reference proteome</keyword>
<dbReference type="SUPFAM" id="SSF47473">
    <property type="entry name" value="EF-hand"/>
    <property type="match status" value="1"/>
</dbReference>
<comment type="similarity">
    <text evidence="2">Belongs to the calcineurin regulatory subunit family.</text>
</comment>
<sequence>MSLQKVLVGDKRNMPPDFHKVKLMIVAILIECDMNLFDDLLEAIIDKTIVEVNKDNDGKNSKEDWKAFVSKNPSLLKNMTFPYFEIMEPHLSSDAILTRVVTEKKDVMRRK</sequence>
<dbReference type="GO" id="GO:0016020">
    <property type="term" value="C:membrane"/>
    <property type="evidence" value="ECO:0007669"/>
    <property type="project" value="UniProtKB-SubCell"/>
</dbReference>
<comment type="function">
    <text evidence="2">Acts as a calcium sensor. CBL proteins interact with CIPK serine-threonine protein kinases. Binding of a CBL protein to the regulatory NAF domain of a CIPK protein lead to the activation of the kinase in a calcium-dependent manner.</text>
</comment>
<evidence type="ECO:0000256" key="1">
    <source>
        <dbReference type="ARBA" id="ARBA00022737"/>
    </source>
</evidence>
<protein>
    <recommendedName>
        <fullName evidence="2">Calcineurin B-like protein</fullName>
    </recommendedName>
</protein>
<reference evidence="3 4" key="1">
    <citation type="submission" date="2024-01" db="EMBL/GenBank/DDBJ databases">
        <title>The genomes of 5 underutilized Papilionoideae crops provide insights into root nodulation and disease resistance.</title>
        <authorList>
            <person name="Yuan L."/>
        </authorList>
    </citation>
    <scope>NUCLEOTIDE SEQUENCE [LARGE SCALE GENOMIC DNA]</scope>
    <source>
        <strain evidence="3">LY-2023</strain>
        <tissue evidence="3">Leaf</tissue>
    </source>
</reference>
<comment type="subcellular location">
    <subcellularLocation>
        <location evidence="2">Membrane</location>
    </subcellularLocation>
</comment>
<dbReference type="GO" id="GO:0005509">
    <property type="term" value="F:calcium ion binding"/>
    <property type="evidence" value="ECO:0007669"/>
    <property type="project" value="UniProtKB-UniRule"/>
</dbReference>
<dbReference type="Gene3D" id="1.10.238.10">
    <property type="entry name" value="EF-hand"/>
    <property type="match status" value="1"/>
</dbReference>
<dbReference type="GO" id="GO:0019900">
    <property type="term" value="F:kinase binding"/>
    <property type="evidence" value="ECO:0007669"/>
    <property type="project" value="UniProtKB-UniRule"/>
</dbReference>
<comment type="caution">
    <text evidence="3">The sequence shown here is derived from an EMBL/GenBank/DDBJ whole genome shotgun (WGS) entry which is preliminary data.</text>
</comment>
<keyword evidence="2" id="KW-0472">Membrane</keyword>
<dbReference type="GO" id="GO:0019722">
    <property type="term" value="P:calcium-mediated signaling"/>
    <property type="evidence" value="ECO:0007669"/>
    <property type="project" value="UniProtKB-UniRule"/>
</dbReference>
<proteinExistence type="inferred from homology"/>
<keyword evidence="1 2" id="KW-0677">Repeat</keyword>
<dbReference type="AlphaFoldDB" id="A0AAN9PM80"/>
<evidence type="ECO:0000256" key="2">
    <source>
        <dbReference type="RuleBase" id="RU369080"/>
    </source>
</evidence>
<dbReference type="Proteomes" id="UP001359559">
    <property type="component" value="Unassembled WGS sequence"/>
</dbReference>
<comment type="subunit">
    <text evidence="2">Homodimer. Interacts with CIPK.</text>
</comment>
<dbReference type="EMBL" id="JAYKXN010000003">
    <property type="protein sequence ID" value="KAK7303049.1"/>
    <property type="molecule type" value="Genomic_DNA"/>
</dbReference>
<keyword evidence="2" id="KW-0479">Metal-binding</keyword>